<gene>
    <name evidence="1" type="ORF">KAF25_001651</name>
</gene>
<sequence>MVSSLTEFLHLIDMLIRNRNQDVSSISTGYLQSSPPQGFIRADQVIDGTITSSVFNYKNTTHNDTVDHTMIMFDTGEKCTNTWRGYDRLSFPVCSKKMLIDGGAVLTGAVKTNLSGRGVDWIIMGNGRNILTVYLNTCNVVIGYDYFLWDTNTRIVTELFNTNTTVLR</sequence>
<accession>A0A9P7KKD6</accession>
<evidence type="ECO:0000313" key="1">
    <source>
        <dbReference type="EMBL" id="KAG5656081.1"/>
    </source>
</evidence>
<dbReference type="AlphaFoldDB" id="A0A9P7KKD6"/>
<comment type="caution">
    <text evidence="1">The sequence shown here is derived from an EMBL/GenBank/DDBJ whole genome shotgun (WGS) entry which is preliminary data.</text>
</comment>
<name>A0A9P7KKD6_9HYPO</name>
<proteinExistence type="predicted"/>
<protein>
    <submittedName>
        <fullName evidence="1">Uncharacterized protein</fullName>
    </submittedName>
</protein>
<keyword evidence="2" id="KW-1185">Reference proteome</keyword>
<organism evidence="1 2">
    <name type="scientific">Fusarium avenaceum</name>
    <dbReference type="NCBI Taxonomy" id="40199"/>
    <lineage>
        <taxon>Eukaryota</taxon>
        <taxon>Fungi</taxon>
        <taxon>Dikarya</taxon>
        <taxon>Ascomycota</taxon>
        <taxon>Pezizomycotina</taxon>
        <taxon>Sordariomycetes</taxon>
        <taxon>Hypocreomycetidae</taxon>
        <taxon>Hypocreales</taxon>
        <taxon>Nectriaceae</taxon>
        <taxon>Fusarium</taxon>
        <taxon>Fusarium tricinctum species complex</taxon>
    </lineage>
</organism>
<reference evidence="1" key="1">
    <citation type="submission" date="2021-04" db="EMBL/GenBank/DDBJ databases">
        <title>Draft genome of Fusarium avenaceum strain F156N33, isolated from an atmospheric sample in Virginia.</title>
        <authorList>
            <person name="Yang S."/>
            <person name="Vinatzer B.A."/>
            <person name="Coleman J."/>
        </authorList>
    </citation>
    <scope>NUCLEOTIDE SEQUENCE</scope>
    <source>
        <strain evidence="1">F156N33</strain>
    </source>
</reference>
<dbReference type="EMBL" id="JAGPUO010000024">
    <property type="protein sequence ID" value="KAG5656081.1"/>
    <property type="molecule type" value="Genomic_DNA"/>
</dbReference>
<dbReference type="Proteomes" id="UP000782241">
    <property type="component" value="Unassembled WGS sequence"/>
</dbReference>
<evidence type="ECO:0000313" key="2">
    <source>
        <dbReference type="Proteomes" id="UP000782241"/>
    </source>
</evidence>